<dbReference type="Gene3D" id="1.10.10.10">
    <property type="entry name" value="Winged helix-like DNA-binding domain superfamily/Winged helix DNA-binding domain"/>
    <property type="match status" value="1"/>
</dbReference>
<feature type="DNA-binding region" description="OmpR/PhoB-type" evidence="7">
    <location>
        <begin position="124"/>
        <end position="222"/>
    </location>
</feature>
<dbReference type="RefSeq" id="WP_345767344.1">
    <property type="nucleotide sequence ID" value="NZ_CP154834.1"/>
</dbReference>
<dbReference type="PROSITE" id="PS51755">
    <property type="entry name" value="OMPR_PHOB"/>
    <property type="match status" value="1"/>
</dbReference>
<evidence type="ECO:0000259" key="9">
    <source>
        <dbReference type="PROSITE" id="PS51755"/>
    </source>
</evidence>
<reference evidence="10 11" key="1">
    <citation type="submission" date="2024-04" db="EMBL/GenBank/DDBJ databases">
        <title>Genome sequencing and assembly of rice foliar adapted Chryseobacterium endophyticum OsEnb-ALM-A6.</title>
        <authorList>
            <person name="Kumar S."/>
            <person name="Javed M."/>
            <person name="Chouhan V."/>
            <person name="Charishma K."/>
            <person name="Patel A."/>
            <person name="Kumar M."/>
            <person name="Sahu K.P."/>
            <person name="Kumar A."/>
        </authorList>
    </citation>
    <scope>NUCLEOTIDE SEQUENCE [LARGE SCALE GENOMIC DNA]</scope>
    <source>
        <strain evidence="10 11">OsEnb-ALM-A6</strain>
    </source>
</reference>
<evidence type="ECO:0000313" key="10">
    <source>
        <dbReference type="EMBL" id="XAO75771.1"/>
    </source>
</evidence>
<protein>
    <submittedName>
        <fullName evidence="10">Response regulator transcription factor</fullName>
    </submittedName>
</protein>
<feature type="domain" description="OmpR/PhoB-type" evidence="9">
    <location>
        <begin position="124"/>
        <end position="222"/>
    </location>
</feature>
<evidence type="ECO:0000256" key="3">
    <source>
        <dbReference type="ARBA" id="ARBA00023015"/>
    </source>
</evidence>
<dbReference type="EMBL" id="CP154834">
    <property type="protein sequence ID" value="XAO75771.1"/>
    <property type="molecule type" value="Genomic_DNA"/>
</dbReference>
<dbReference type="GO" id="GO:0005829">
    <property type="term" value="C:cytosol"/>
    <property type="evidence" value="ECO:0007669"/>
    <property type="project" value="TreeGrafter"/>
</dbReference>
<evidence type="ECO:0000256" key="2">
    <source>
        <dbReference type="ARBA" id="ARBA00023012"/>
    </source>
</evidence>
<keyword evidence="11" id="KW-1185">Reference proteome</keyword>
<evidence type="ECO:0000256" key="6">
    <source>
        <dbReference type="PROSITE-ProRule" id="PRU00169"/>
    </source>
</evidence>
<dbReference type="InterPro" id="IPR039420">
    <property type="entry name" value="WalR-like"/>
</dbReference>
<dbReference type="InterPro" id="IPR036388">
    <property type="entry name" value="WH-like_DNA-bd_sf"/>
</dbReference>
<dbReference type="Proteomes" id="UP001463665">
    <property type="component" value="Chromosome"/>
</dbReference>
<dbReference type="PROSITE" id="PS50110">
    <property type="entry name" value="RESPONSE_REGULATORY"/>
    <property type="match status" value="1"/>
</dbReference>
<dbReference type="Gene3D" id="6.10.250.690">
    <property type="match status" value="1"/>
</dbReference>
<dbReference type="Pfam" id="PF00072">
    <property type="entry name" value="Response_reg"/>
    <property type="match status" value="1"/>
</dbReference>
<dbReference type="GO" id="GO:0000976">
    <property type="term" value="F:transcription cis-regulatory region binding"/>
    <property type="evidence" value="ECO:0007669"/>
    <property type="project" value="TreeGrafter"/>
</dbReference>
<dbReference type="CDD" id="cd17624">
    <property type="entry name" value="REC_OmpR_PmrA-like"/>
    <property type="match status" value="1"/>
</dbReference>
<dbReference type="InterPro" id="IPR001789">
    <property type="entry name" value="Sig_transdc_resp-reg_receiver"/>
</dbReference>
<dbReference type="SUPFAM" id="SSF52172">
    <property type="entry name" value="CheY-like"/>
    <property type="match status" value="1"/>
</dbReference>
<dbReference type="CDD" id="cd00383">
    <property type="entry name" value="trans_reg_C"/>
    <property type="match status" value="1"/>
</dbReference>
<dbReference type="SMART" id="SM00448">
    <property type="entry name" value="REC"/>
    <property type="match status" value="1"/>
</dbReference>
<sequence length="254" mass="29186">MKILIVEDHKELASNITDYLRKEDYVCEVASTKEEADEKIDFFEYDCILLDLMLPDGSGLEVLREIKHKKLAAGIIIISAKDSLDHKLEGLEEGADDYMTKPFALPELHARIKAVSRRKTQEVDHALVFNEIKIDLESKECLIAGKPLNLTRKELNLLIFFISNENRMLSKQAIAGHLWGDYTYSIDNIDFVYQHLKNLRKKLPMRAEKIICIPYTGWAINGRTHEPQLPFCQSFYHPGIYRASSRVCDSLLCV</sequence>
<name>A0AAU6WSM1_9FLAO</name>
<dbReference type="GO" id="GO:0032993">
    <property type="term" value="C:protein-DNA complex"/>
    <property type="evidence" value="ECO:0007669"/>
    <property type="project" value="TreeGrafter"/>
</dbReference>
<dbReference type="Pfam" id="PF00486">
    <property type="entry name" value="Trans_reg_C"/>
    <property type="match status" value="1"/>
</dbReference>
<evidence type="ECO:0000313" key="11">
    <source>
        <dbReference type="Proteomes" id="UP001463665"/>
    </source>
</evidence>
<evidence type="ECO:0000256" key="4">
    <source>
        <dbReference type="ARBA" id="ARBA00023125"/>
    </source>
</evidence>
<evidence type="ECO:0000256" key="5">
    <source>
        <dbReference type="ARBA" id="ARBA00023163"/>
    </source>
</evidence>
<dbReference type="GO" id="GO:0000156">
    <property type="term" value="F:phosphorelay response regulator activity"/>
    <property type="evidence" value="ECO:0007669"/>
    <property type="project" value="TreeGrafter"/>
</dbReference>
<keyword evidence="4 7" id="KW-0238">DNA-binding</keyword>
<proteinExistence type="predicted"/>
<dbReference type="GO" id="GO:0006355">
    <property type="term" value="P:regulation of DNA-templated transcription"/>
    <property type="evidence" value="ECO:0007669"/>
    <property type="project" value="InterPro"/>
</dbReference>
<keyword evidence="3" id="KW-0805">Transcription regulation</keyword>
<evidence type="ECO:0000259" key="8">
    <source>
        <dbReference type="PROSITE" id="PS50110"/>
    </source>
</evidence>
<accession>A0AAU6WSM1</accession>
<keyword evidence="1 6" id="KW-0597">Phosphoprotein</keyword>
<dbReference type="Gene3D" id="3.40.50.2300">
    <property type="match status" value="1"/>
</dbReference>
<dbReference type="InterPro" id="IPR011006">
    <property type="entry name" value="CheY-like_superfamily"/>
</dbReference>
<keyword evidence="2" id="KW-0902">Two-component regulatory system</keyword>
<keyword evidence="5" id="KW-0804">Transcription</keyword>
<dbReference type="SMART" id="SM00862">
    <property type="entry name" value="Trans_reg_C"/>
    <property type="match status" value="1"/>
</dbReference>
<evidence type="ECO:0000256" key="1">
    <source>
        <dbReference type="ARBA" id="ARBA00022553"/>
    </source>
</evidence>
<dbReference type="AlphaFoldDB" id="A0AAU6WSM1"/>
<dbReference type="PANTHER" id="PTHR48111:SF22">
    <property type="entry name" value="REGULATOR OF RPOS"/>
    <property type="match status" value="1"/>
</dbReference>
<gene>
    <name evidence="10" type="ORF">AAFP95_07910</name>
</gene>
<dbReference type="InterPro" id="IPR001867">
    <property type="entry name" value="OmpR/PhoB-type_DNA-bd"/>
</dbReference>
<feature type="domain" description="Response regulatory" evidence="8">
    <location>
        <begin position="2"/>
        <end position="116"/>
    </location>
</feature>
<evidence type="ECO:0000256" key="7">
    <source>
        <dbReference type="PROSITE-ProRule" id="PRU01091"/>
    </source>
</evidence>
<feature type="modified residue" description="4-aspartylphosphate" evidence="6">
    <location>
        <position position="51"/>
    </location>
</feature>
<organism evidence="10 11">
    <name type="scientific">Chryseobacterium endophyticum</name>
    <dbReference type="NCBI Taxonomy" id="1854762"/>
    <lineage>
        <taxon>Bacteria</taxon>
        <taxon>Pseudomonadati</taxon>
        <taxon>Bacteroidota</taxon>
        <taxon>Flavobacteriia</taxon>
        <taxon>Flavobacteriales</taxon>
        <taxon>Weeksellaceae</taxon>
        <taxon>Chryseobacterium group</taxon>
        <taxon>Chryseobacterium</taxon>
    </lineage>
</organism>
<dbReference type="PANTHER" id="PTHR48111">
    <property type="entry name" value="REGULATOR OF RPOS"/>
    <property type="match status" value="1"/>
</dbReference>